<comment type="caution">
    <text evidence="2">The sequence shown here is derived from an EMBL/GenBank/DDBJ whole genome shotgun (WGS) entry which is preliminary data.</text>
</comment>
<reference evidence="2 3" key="1">
    <citation type="journal article" date="2016" name="Nat. Commun.">
        <title>Thousands of microbial genomes shed light on interconnected biogeochemical processes in an aquifer system.</title>
        <authorList>
            <person name="Anantharaman K."/>
            <person name="Brown C.T."/>
            <person name="Hug L.A."/>
            <person name="Sharon I."/>
            <person name="Castelle C.J."/>
            <person name="Probst A.J."/>
            <person name="Thomas B.C."/>
            <person name="Singh A."/>
            <person name="Wilkins M.J."/>
            <person name="Karaoz U."/>
            <person name="Brodie E.L."/>
            <person name="Williams K.H."/>
            <person name="Hubbard S.S."/>
            <person name="Banfield J.F."/>
        </authorList>
    </citation>
    <scope>NUCLEOTIDE SEQUENCE [LARGE SCALE GENOMIC DNA]</scope>
</reference>
<gene>
    <name evidence="2" type="ORF">A2654_00460</name>
</gene>
<protein>
    <submittedName>
        <fullName evidence="2">Uncharacterized protein</fullName>
    </submittedName>
</protein>
<evidence type="ECO:0000256" key="1">
    <source>
        <dbReference type="SAM" id="Phobius"/>
    </source>
</evidence>
<feature type="transmembrane region" description="Helical" evidence="1">
    <location>
        <begin position="33"/>
        <end position="56"/>
    </location>
</feature>
<keyword evidence="1" id="KW-1133">Transmembrane helix</keyword>
<accession>A0A1G2E277</accession>
<dbReference type="EMBL" id="MHMA01000030">
    <property type="protein sequence ID" value="OGZ19927.1"/>
    <property type="molecule type" value="Genomic_DNA"/>
</dbReference>
<name>A0A1G2E277_9BACT</name>
<dbReference type="AlphaFoldDB" id="A0A1G2E277"/>
<proteinExistence type="predicted"/>
<organism evidence="2 3">
    <name type="scientific">Candidatus Nealsonbacteria bacterium RIFCSPHIGHO2_01_FULL_43_31</name>
    <dbReference type="NCBI Taxonomy" id="1801665"/>
    <lineage>
        <taxon>Bacteria</taxon>
        <taxon>Candidatus Nealsoniibacteriota</taxon>
    </lineage>
</organism>
<evidence type="ECO:0000313" key="3">
    <source>
        <dbReference type="Proteomes" id="UP000178721"/>
    </source>
</evidence>
<keyword evidence="1" id="KW-0812">Transmembrane</keyword>
<feature type="transmembrane region" description="Helical" evidence="1">
    <location>
        <begin position="7"/>
        <end position="27"/>
    </location>
</feature>
<keyword evidence="1" id="KW-0472">Membrane</keyword>
<sequence length="59" mass="6492">MFFKVVLALLLFVVALFFLIWALMWVLTVGKEGLVMVVVLASIAVLLVCGGIKVLLWKG</sequence>
<evidence type="ECO:0000313" key="2">
    <source>
        <dbReference type="EMBL" id="OGZ19927.1"/>
    </source>
</evidence>
<dbReference type="Proteomes" id="UP000178721">
    <property type="component" value="Unassembled WGS sequence"/>
</dbReference>